<feature type="signal peptide" evidence="3">
    <location>
        <begin position="1"/>
        <end position="21"/>
    </location>
</feature>
<sequence length="375" mass="41106">MRLNSLATSLLSLFLVTALSACNEEKVADKEKKVYQVPVETTLVDNRTITNTYRTTAVLEAKAESKVTNKVTGMINKILVEEGMSITKGQILAEIDSENYLLELERTTIDVDSAVAEFNRSRPIDGEQLISVKDLEKLEFLVKTRKNQQKVAAIQVRDSKVRAPIAGVIALRVVKEGNMTANVGSEMFTIVALDTLQGVVYLPESEMNNVHVGQQAYLNFPANAKELPATVDLISPIIDTESGTFKVTLKVNNDNHVLKPGMFAKVSLTLDVHDNAQIVPQKALLVTDTETSLFVIQDNKAKKVTVVTGFEQDGFVEILTPLNALEPVVIVGQQGLKIDSAVKIIGEEETQKKNVELTTTNNAVKENADKQATQD</sequence>
<evidence type="ECO:0000256" key="3">
    <source>
        <dbReference type="SAM" id="SignalP"/>
    </source>
</evidence>
<dbReference type="OrthoDB" id="9806939at2"/>
<dbReference type="Proteomes" id="UP000321525">
    <property type="component" value="Unassembled WGS sequence"/>
</dbReference>
<evidence type="ECO:0000259" key="5">
    <source>
        <dbReference type="Pfam" id="PF25954"/>
    </source>
</evidence>
<dbReference type="Gene3D" id="1.10.287.470">
    <property type="entry name" value="Helix hairpin bin"/>
    <property type="match status" value="1"/>
</dbReference>
<evidence type="ECO:0000313" key="9">
    <source>
        <dbReference type="Proteomes" id="UP000321917"/>
    </source>
</evidence>
<proteinExistence type="inferred from homology"/>
<evidence type="ECO:0000259" key="4">
    <source>
        <dbReference type="Pfam" id="PF25917"/>
    </source>
</evidence>
<dbReference type="Pfam" id="PF25954">
    <property type="entry name" value="Beta-barrel_RND_2"/>
    <property type="match status" value="1"/>
</dbReference>
<comment type="similarity">
    <text evidence="1">Belongs to the membrane fusion protein (MFP) (TC 8.A.1) family.</text>
</comment>
<organism evidence="7 9">
    <name type="scientific">Colwellia hornerae</name>
    <dbReference type="NCBI Taxonomy" id="89402"/>
    <lineage>
        <taxon>Bacteria</taxon>
        <taxon>Pseudomonadati</taxon>
        <taxon>Pseudomonadota</taxon>
        <taxon>Gammaproteobacteria</taxon>
        <taxon>Alteromonadales</taxon>
        <taxon>Colwelliaceae</taxon>
        <taxon>Colwellia</taxon>
    </lineage>
</organism>
<accession>A0A5C6QDE1</accession>
<comment type="caution">
    <text evidence="7">The sequence shown here is derived from an EMBL/GenBank/DDBJ whole genome shotgun (WGS) entry which is preliminary data.</text>
</comment>
<gene>
    <name evidence="6" type="ORF">ESZ26_00165</name>
    <name evidence="7" type="ORF">ESZ27_09405</name>
</gene>
<reference evidence="7 9" key="1">
    <citation type="submission" date="2019-07" db="EMBL/GenBank/DDBJ databases">
        <title>Genomes of sea-ice associated Colwellia species.</title>
        <authorList>
            <person name="Bowman J.P."/>
        </authorList>
    </citation>
    <scope>NUCLEOTIDE SEQUENCE [LARGE SCALE GENOMIC DNA]</scope>
    <source>
        <strain evidence="6 8">ACAM 607</strain>
        <strain evidence="7 9">IC036</strain>
    </source>
</reference>
<dbReference type="Gene3D" id="2.40.420.20">
    <property type="match status" value="1"/>
</dbReference>
<dbReference type="PANTHER" id="PTHR30469">
    <property type="entry name" value="MULTIDRUG RESISTANCE PROTEIN MDTA"/>
    <property type="match status" value="1"/>
</dbReference>
<keyword evidence="3" id="KW-0732">Signal</keyword>
<dbReference type="SUPFAM" id="SSF111369">
    <property type="entry name" value="HlyD-like secretion proteins"/>
    <property type="match status" value="1"/>
</dbReference>
<dbReference type="InterPro" id="IPR006143">
    <property type="entry name" value="RND_pump_MFP"/>
</dbReference>
<feature type="region of interest" description="Disordered" evidence="2">
    <location>
        <begin position="356"/>
        <end position="375"/>
    </location>
</feature>
<evidence type="ECO:0000313" key="7">
    <source>
        <dbReference type="EMBL" id="TWX67085.1"/>
    </source>
</evidence>
<dbReference type="Gene3D" id="2.40.50.100">
    <property type="match status" value="1"/>
</dbReference>
<name>A0A5C6QDE1_9GAMM</name>
<protein>
    <submittedName>
        <fullName evidence="7">Efflux RND transporter periplasmic adaptor subunit</fullName>
    </submittedName>
</protein>
<dbReference type="RefSeq" id="WP_146795874.1">
    <property type="nucleotide sequence ID" value="NZ_VOLP01000001.1"/>
</dbReference>
<dbReference type="Gene3D" id="2.40.30.170">
    <property type="match status" value="1"/>
</dbReference>
<dbReference type="AlphaFoldDB" id="A0A5C6QDE1"/>
<dbReference type="Pfam" id="PF25917">
    <property type="entry name" value="BSH_RND"/>
    <property type="match status" value="1"/>
</dbReference>
<dbReference type="InterPro" id="IPR058625">
    <property type="entry name" value="MdtA-like_BSH"/>
</dbReference>
<feature type="domain" description="CusB-like beta-barrel" evidence="5">
    <location>
        <begin position="200"/>
        <end position="269"/>
    </location>
</feature>
<dbReference type="NCBIfam" id="TIGR01730">
    <property type="entry name" value="RND_mfp"/>
    <property type="match status" value="1"/>
</dbReference>
<evidence type="ECO:0000313" key="6">
    <source>
        <dbReference type="EMBL" id="TWX62771.1"/>
    </source>
</evidence>
<feature type="domain" description="Multidrug resistance protein MdtA-like barrel-sandwich hybrid" evidence="4">
    <location>
        <begin position="66"/>
        <end position="182"/>
    </location>
</feature>
<keyword evidence="8" id="KW-1185">Reference proteome</keyword>
<dbReference type="GO" id="GO:0015562">
    <property type="term" value="F:efflux transmembrane transporter activity"/>
    <property type="evidence" value="ECO:0007669"/>
    <property type="project" value="TreeGrafter"/>
</dbReference>
<dbReference type="PROSITE" id="PS51257">
    <property type="entry name" value="PROKAR_LIPOPROTEIN"/>
    <property type="match status" value="1"/>
</dbReference>
<evidence type="ECO:0000256" key="2">
    <source>
        <dbReference type="SAM" id="MobiDB-lite"/>
    </source>
</evidence>
<dbReference type="Proteomes" id="UP000321917">
    <property type="component" value="Unassembled WGS sequence"/>
</dbReference>
<dbReference type="GO" id="GO:1990281">
    <property type="term" value="C:efflux pump complex"/>
    <property type="evidence" value="ECO:0007669"/>
    <property type="project" value="TreeGrafter"/>
</dbReference>
<evidence type="ECO:0000256" key="1">
    <source>
        <dbReference type="ARBA" id="ARBA00009477"/>
    </source>
</evidence>
<dbReference type="EMBL" id="VOLR01000001">
    <property type="protein sequence ID" value="TWX62771.1"/>
    <property type="molecule type" value="Genomic_DNA"/>
</dbReference>
<feature type="chain" id="PRO_5023063631" evidence="3">
    <location>
        <begin position="22"/>
        <end position="375"/>
    </location>
</feature>
<dbReference type="InterPro" id="IPR058792">
    <property type="entry name" value="Beta-barrel_RND_2"/>
</dbReference>
<evidence type="ECO:0000313" key="8">
    <source>
        <dbReference type="Proteomes" id="UP000321525"/>
    </source>
</evidence>
<dbReference type="PANTHER" id="PTHR30469:SF38">
    <property type="entry name" value="HLYD FAMILY SECRETION PROTEIN"/>
    <property type="match status" value="1"/>
</dbReference>
<dbReference type="EMBL" id="VOLQ01000015">
    <property type="protein sequence ID" value="TWX67085.1"/>
    <property type="molecule type" value="Genomic_DNA"/>
</dbReference>